<dbReference type="Gene3D" id="2.30.39.10">
    <property type="entry name" value="Alpha-1-antitrypsin, domain 1"/>
    <property type="match status" value="1"/>
</dbReference>
<dbReference type="PANTHER" id="PTHR11461:SF375">
    <property type="entry name" value="THYROXINE-BINDING GLOBULIN"/>
    <property type="match status" value="1"/>
</dbReference>
<evidence type="ECO:0000256" key="3">
    <source>
        <dbReference type="ARBA" id="ARBA00022525"/>
    </source>
</evidence>
<evidence type="ECO:0000259" key="12">
    <source>
        <dbReference type="SMART" id="SM00093"/>
    </source>
</evidence>
<sequence length="419" mass="46825">MMMMRAAVGLWVLSAVICVGRGHHHLGHDDNKTIQDTVEDGSANSVSLVTEANQEFSFRLYRKLAADADSQGKNIFFSPASVSTALAALSVGAQGETHRQLFSGLGFNSSLLTQTDVDQAFQMFLQRANNTSQDASEGTAVFVDNRFKPKPEFLQTLKQSYFTDGFNVDFSQSKESAGTINKYVEEKTNGKIDQLVKDLDPNTVMCLISYIYYKGKWATQFDPELTKQDDFNVDENTKVSVDMMNLEDRLHTYHDYDLNTMVLQLPFNSSYSMLLMLPDAMATLENAISPNHVTKWLKAMMRPRRHDVYIPKFSIKTSYNLNDVLSEMGMTDMFGGRANLRGISEEQGLAVSKVVHKATLDVDEAGATAAAATSINMRLKSNPYLPAPVLKFNRPFMVLITERNTEKILFLGKIINPTI</sequence>
<organism evidence="13 14">
    <name type="scientific">Perca flavescens</name>
    <name type="common">American yellow perch</name>
    <name type="synonym">Morone flavescens</name>
    <dbReference type="NCBI Taxonomy" id="8167"/>
    <lineage>
        <taxon>Eukaryota</taxon>
        <taxon>Metazoa</taxon>
        <taxon>Chordata</taxon>
        <taxon>Craniata</taxon>
        <taxon>Vertebrata</taxon>
        <taxon>Euteleostomi</taxon>
        <taxon>Actinopterygii</taxon>
        <taxon>Neopterygii</taxon>
        <taxon>Teleostei</taxon>
        <taxon>Neoteleostei</taxon>
        <taxon>Acanthomorphata</taxon>
        <taxon>Eupercaria</taxon>
        <taxon>Perciformes</taxon>
        <taxon>Percoidei</taxon>
        <taxon>Percidae</taxon>
        <taxon>Percinae</taxon>
        <taxon>Perca</taxon>
    </lineage>
</organism>
<evidence type="ECO:0000256" key="1">
    <source>
        <dbReference type="ARBA" id="ARBA00004613"/>
    </source>
</evidence>
<dbReference type="InterPro" id="IPR023795">
    <property type="entry name" value="Serpin_CS"/>
</dbReference>
<feature type="chain" id="PRO_5019865644" description="Thyroxine-binding globulin" evidence="11">
    <location>
        <begin position="23"/>
        <end position="419"/>
    </location>
</feature>
<dbReference type="InterPro" id="IPR000215">
    <property type="entry name" value="Serpin_fam"/>
</dbReference>
<dbReference type="Gene3D" id="2.10.310.10">
    <property type="entry name" value="Serpins superfamily"/>
    <property type="match status" value="1"/>
</dbReference>
<comment type="function">
    <text evidence="6">Major thyroid hormone transport protein in serum.</text>
</comment>
<evidence type="ECO:0000256" key="11">
    <source>
        <dbReference type="SAM" id="SignalP"/>
    </source>
</evidence>
<dbReference type="Gene3D" id="3.30.497.10">
    <property type="entry name" value="Antithrombin, subunit I, domain 2"/>
    <property type="match status" value="1"/>
</dbReference>
<evidence type="ECO:0000256" key="5">
    <source>
        <dbReference type="ARBA" id="ARBA00023180"/>
    </source>
</evidence>
<comment type="caution">
    <text evidence="13">The sequence shown here is derived from an EMBL/GenBank/DDBJ whole genome shotgun (WGS) entry which is preliminary data.</text>
</comment>
<dbReference type="InterPro" id="IPR036186">
    <property type="entry name" value="Serpin_sf"/>
</dbReference>
<evidence type="ECO:0000256" key="2">
    <source>
        <dbReference type="ARBA" id="ARBA00009500"/>
    </source>
</evidence>
<dbReference type="Pfam" id="PF00079">
    <property type="entry name" value="Serpin"/>
    <property type="match status" value="1"/>
</dbReference>
<evidence type="ECO:0000256" key="8">
    <source>
        <dbReference type="ARBA" id="ARBA00042967"/>
    </source>
</evidence>
<dbReference type="FunFam" id="2.10.310.10:FF:000001">
    <property type="entry name" value="Serpin family A member 1"/>
    <property type="match status" value="1"/>
</dbReference>
<dbReference type="GO" id="GO:0004867">
    <property type="term" value="F:serine-type endopeptidase inhibitor activity"/>
    <property type="evidence" value="ECO:0007669"/>
    <property type="project" value="InterPro"/>
</dbReference>
<feature type="domain" description="Serpin" evidence="12">
    <location>
        <begin position="58"/>
        <end position="417"/>
    </location>
</feature>
<dbReference type="STRING" id="8167.A0A484DFD8"/>
<dbReference type="SMART" id="SM00093">
    <property type="entry name" value="SERPIN"/>
    <property type="match status" value="1"/>
</dbReference>
<name>A0A484DFD8_PERFV</name>
<evidence type="ECO:0000313" key="13">
    <source>
        <dbReference type="EMBL" id="TDH13380.1"/>
    </source>
</evidence>
<dbReference type="InterPro" id="IPR042178">
    <property type="entry name" value="Serpin_sf_1"/>
</dbReference>
<evidence type="ECO:0000256" key="10">
    <source>
        <dbReference type="RuleBase" id="RU000411"/>
    </source>
</evidence>
<proteinExistence type="inferred from homology"/>
<evidence type="ECO:0000256" key="4">
    <source>
        <dbReference type="ARBA" id="ARBA00022729"/>
    </source>
</evidence>
<keyword evidence="3" id="KW-0964">Secreted</keyword>
<reference evidence="13 14" key="1">
    <citation type="submission" date="2019-01" db="EMBL/GenBank/DDBJ databases">
        <title>A chromosome-scale genome assembly of the yellow perch, Perca flavescens.</title>
        <authorList>
            <person name="Feron R."/>
            <person name="Morvezen R."/>
            <person name="Bestin A."/>
            <person name="Haffray P."/>
            <person name="Klopp C."/>
            <person name="Zahm M."/>
            <person name="Cabau C."/>
            <person name="Roques C."/>
            <person name="Donnadieu C."/>
            <person name="Bouchez O."/>
            <person name="Christie M."/>
            <person name="Larson W."/>
            <person name="Guiguen Y."/>
        </authorList>
    </citation>
    <scope>NUCLEOTIDE SEQUENCE [LARGE SCALE GENOMIC DNA]</scope>
    <source>
        <strain evidence="13">YP-PL-M2</strain>
        <tissue evidence="13">Blood</tissue>
    </source>
</reference>
<evidence type="ECO:0000256" key="9">
    <source>
        <dbReference type="ARBA" id="ARBA00043177"/>
    </source>
</evidence>
<dbReference type="Proteomes" id="UP000295070">
    <property type="component" value="Chromosome 5"/>
</dbReference>
<comment type="similarity">
    <text evidence="2 10">Belongs to the serpin family.</text>
</comment>
<dbReference type="AlphaFoldDB" id="A0A484DFD8"/>
<evidence type="ECO:0000313" key="14">
    <source>
        <dbReference type="Proteomes" id="UP000295070"/>
    </source>
</evidence>
<dbReference type="FunFam" id="3.30.497.10:FF:000001">
    <property type="entry name" value="Serine protease inhibitor"/>
    <property type="match status" value="1"/>
</dbReference>
<dbReference type="EMBL" id="SCKG01000005">
    <property type="protein sequence ID" value="TDH13380.1"/>
    <property type="molecule type" value="Genomic_DNA"/>
</dbReference>
<accession>A0A484DFD8</accession>
<keyword evidence="5" id="KW-0325">Glycoprotein</keyword>
<keyword evidence="14" id="KW-1185">Reference proteome</keyword>
<protein>
    <recommendedName>
        <fullName evidence="7">Thyroxine-binding globulin</fullName>
    </recommendedName>
    <alternativeName>
        <fullName evidence="9">Serpin A7</fullName>
    </alternativeName>
    <alternativeName>
        <fullName evidence="8">T4-binding globulin</fullName>
    </alternativeName>
</protein>
<dbReference type="PROSITE" id="PS00284">
    <property type="entry name" value="SERPIN"/>
    <property type="match status" value="1"/>
</dbReference>
<dbReference type="GO" id="GO:0005615">
    <property type="term" value="C:extracellular space"/>
    <property type="evidence" value="ECO:0007669"/>
    <property type="project" value="InterPro"/>
</dbReference>
<dbReference type="SUPFAM" id="SSF56574">
    <property type="entry name" value="Serpins"/>
    <property type="match status" value="1"/>
</dbReference>
<feature type="signal peptide" evidence="11">
    <location>
        <begin position="1"/>
        <end position="22"/>
    </location>
</feature>
<comment type="subcellular location">
    <subcellularLocation>
        <location evidence="1">Secreted</location>
    </subcellularLocation>
</comment>
<dbReference type="PANTHER" id="PTHR11461">
    <property type="entry name" value="SERINE PROTEASE INHIBITOR, SERPIN"/>
    <property type="match status" value="1"/>
</dbReference>
<evidence type="ECO:0000256" key="7">
    <source>
        <dbReference type="ARBA" id="ARBA00039512"/>
    </source>
</evidence>
<evidence type="ECO:0000256" key="6">
    <source>
        <dbReference type="ARBA" id="ARBA00037352"/>
    </source>
</evidence>
<keyword evidence="4 11" id="KW-0732">Signal</keyword>
<dbReference type="InterPro" id="IPR023796">
    <property type="entry name" value="Serpin_dom"/>
</dbReference>
<dbReference type="InterPro" id="IPR042185">
    <property type="entry name" value="Serpin_sf_2"/>
</dbReference>
<gene>
    <name evidence="13" type="ORF">EPR50_G00056780</name>
</gene>